<evidence type="ECO:0000256" key="3">
    <source>
        <dbReference type="ARBA" id="ARBA00023163"/>
    </source>
</evidence>
<dbReference type="InterPro" id="IPR036390">
    <property type="entry name" value="WH_DNA-bd_sf"/>
</dbReference>
<evidence type="ECO:0000313" key="6">
    <source>
        <dbReference type="Proteomes" id="UP000199017"/>
    </source>
</evidence>
<dbReference type="Gene3D" id="1.20.120.530">
    <property type="entry name" value="GntR ligand-binding domain-like"/>
    <property type="match status" value="1"/>
</dbReference>
<keyword evidence="3" id="KW-0804">Transcription</keyword>
<dbReference type="PANTHER" id="PTHR43537:SF51">
    <property type="entry name" value="HTH-TYPE TRANSCRIPTIONAL REGULATOR LGOR-RELATED"/>
    <property type="match status" value="1"/>
</dbReference>
<organism evidence="5 6">
    <name type="scientific">Alteribacillus bidgolensis</name>
    <dbReference type="NCBI Taxonomy" id="930129"/>
    <lineage>
        <taxon>Bacteria</taxon>
        <taxon>Bacillati</taxon>
        <taxon>Bacillota</taxon>
        <taxon>Bacilli</taxon>
        <taxon>Bacillales</taxon>
        <taxon>Bacillaceae</taxon>
        <taxon>Alteribacillus</taxon>
    </lineage>
</organism>
<dbReference type="GO" id="GO:0003700">
    <property type="term" value="F:DNA-binding transcription factor activity"/>
    <property type="evidence" value="ECO:0007669"/>
    <property type="project" value="InterPro"/>
</dbReference>
<dbReference type="Pfam" id="PF00392">
    <property type="entry name" value="GntR"/>
    <property type="match status" value="1"/>
</dbReference>
<keyword evidence="6" id="KW-1185">Reference proteome</keyword>
<keyword evidence="1" id="KW-0805">Transcription regulation</keyword>
<accession>A0A1G8HFW4</accession>
<dbReference type="InterPro" id="IPR036388">
    <property type="entry name" value="WH-like_DNA-bd_sf"/>
</dbReference>
<reference evidence="5 6" key="1">
    <citation type="submission" date="2016-10" db="EMBL/GenBank/DDBJ databases">
        <authorList>
            <person name="de Groot N.N."/>
        </authorList>
    </citation>
    <scope>NUCLEOTIDE SEQUENCE [LARGE SCALE GENOMIC DNA]</scope>
    <source>
        <strain evidence="6">P4B,CCM 7963,CECT 7998,DSM 25260,IBRC-M 10614,KCTC 13821</strain>
    </source>
</reference>
<name>A0A1G8HFW4_9BACI</name>
<keyword evidence="2 5" id="KW-0238">DNA-binding</keyword>
<dbReference type="InterPro" id="IPR011711">
    <property type="entry name" value="GntR_C"/>
</dbReference>
<dbReference type="PANTHER" id="PTHR43537">
    <property type="entry name" value="TRANSCRIPTIONAL REGULATOR, GNTR FAMILY"/>
    <property type="match status" value="1"/>
</dbReference>
<dbReference type="InterPro" id="IPR000524">
    <property type="entry name" value="Tscrpt_reg_HTH_GntR"/>
</dbReference>
<proteinExistence type="predicted"/>
<feature type="domain" description="HTH gntR-type" evidence="4">
    <location>
        <begin position="13"/>
        <end position="80"/>
    </location>
</feature>
<dbReference type="RefSeq" id="WP_091583846.1">
    <property type="nucleotide sequence ID" value="NZ_FNDU01000004.1"/>
</dbReference>
<dbReference type="Pfam" id="PF07729">
    <property type="entry name" value="FCD"/>
    <property type="match status" value="1"/>
</dbReference>
<dbReference type="GO" id="GO:0003677">
    <property type="term" value="F:DNA binding"/>
    <property type="evidence" value="ECO:0007669"/>
    <property type="project" value="UniProtKB-KW"/>
</dbReference>
<evidence type="ECO:0000256" key="2">
    <source>
        <dbReference type="ARBA" id="ARBA00023125"/>
    </source>
</evidence>
<dbReference type="CDD" id="cd07377">
    <property type="entry name" value="WHTH_GntR"/>
    <property type="match status" value="1"/>
</dbReference>
<protein>
    <submittedName>
        <fullName evidence="5">DNA-binding transcriptional regulator, GntR family</fullName>
    </submittedName>
</protein>
<dbReference type="AlphaFoldDB" id="A0A1G8HFW4"/>
<dbReference type="SUPFAM" id="SSF46785">
    <property type="entry name" value="Winged helix' DNA-binding domain"/>
    <property type="match status" value="1"/>
</dbReference>
<dbReference type="Proteomes" id="UP000199017">
    <property type="component" value="Unassembled WGS sequence"/>
</dbReference>
<dbReference type="PROSITE" id="PS50949">
    <property type="entry name" value="HTH_GNTR"/>
    <property type="match status" value="1"/>
</dbReference>
<dbReference type="InterPro" id="IPR008920">
    <property type="entry name" value="TF_FadR/GntR_C"/>
</dbReference>
<dbReference type="STRING" id="930129.SAMN05216352_104241"/>
<dbReference type="Gene3D" id="1.10.10.10">
    <property type="entry name" value="Winged helix-like DNA-binding domain superfamily/Winged helix DNA-binding domain"/>
    <property type="match status" value="1"/>
</dbReference>
<evidence type="ECO:0000256" key="1">
    <source>
        <dbReference type="ARBA" id="ARBA00023015"/>
    </source>
</evidence>
<dbReference type="SUPFAM" id="SSF48008">
    <property type="entry name" value="GntR ligand-binding domain-like"/>
    <property type="match status" value="1"/>
</dbReference>
<sequence length="230" mass="26327">MGDLRLSPIVKEETTKERVYRQIKEAILSGQIPQNTTFTEVQLANLLNTSRTPVRESVQDLQKEGLIISIPRKGLQVKNISSIEQEQIFLLRTSIEVDVIKKLTSVITEDQINKLNNIYTEQLKAKEENDNLKFIELDQEFHSFPLKVMNYTLVEQIILNLNELTRLIGIKALKKYGRMDEVLSEHKDIILAIEKKDSDLAADALKKHLNNTGQVLEMIQKSELQSSGDE</sequence>
<evidence type="ECO:0000313" key="5">
    <source>
        <dbReference type="EMBL" id="SDI05533.1"/>
    </source>
</evidence>
<dbReference type="SMART" id="SM00345">
    <property type="entry name" value="HTH_GNTR"/>
    <property type="match status" value="1"/>
</dbReference>
<dbReference type="SMART" id="SM00895">
    <property type="entry name" value="FCD"/>
    <property type="match status" value="1"/>
</dbReference>
<dbReference type="OrthoDB" id="9782299at2"/>
<evidence type="ECO:0000259" key="4">
    <source>
        <dbReference type="PROSITE" id="PS50949"/>
    </source>
</evidence>
<gene>
    <name evidence="5" type="ORF">SAMN05216352_104241</name>
</gene>
<dbReference type="EMBL" id="FNDU01000004">
    <property type="protein sequence ID" value="SDI05533.1"/>
    <property type="molecule type" value="Genomic_DNA"/>
</dbReference>